<keyword evidence="5" id="KW-0547">Nucleotide-binding</keyword>
<dbReference type="EMBL" id="KI668908">
    <property type="protein sequence ID" value="ETN70669.1"/>
    <property type="molecule type" value="Genomic_DNA"/>
</dbReference>
<dbReference type="InterPro" id="IPR008271">
    <property type="entry name" value="Ser/Thr_kinase_AS"/>
</dbReference>
<evidence type="ECO:0000256" key="5">
    <source>
        <dbReference type="ARBA" id="ARBA00022741"/>
    </source>
</evidence>
<keyword evidence="3" id="KW-0723">Serine/threonine-protein kinase</keyword>
<protein>
    <recommendedName>
        <fullName evidence="2">3-phosphoinositide-dependent protein kinase 1</fullName>
        <ecNumber evidence="1">2.7.11.1</ecNumber>
    </recommendedName>
</protein>
<dbReference type="PROSITE" id="PS50011">
    <property type="entry name" value="PROTEIN_KINASE_DOM"/>
    <property type="match status" value="1"/>
</dbReference>
<dbReference type="SUPFAM" id="SSF56112">
    <property type="entry name" value="Protein kinase-like (PK-like)"/>
    <property type="match status" value="1"/>
</dbReference>
<dbReference type="OrthoDB" id="347657at2759"/>
<keyword evidence="7" id="KW-0067">ATP-binding</keyword>
<dbReference type="GO" id="GO:0005524">
    <property type="term" value="F:ATP binding"/>
    <property type="evidence" value="ECO:0007669"/>
    <property type="project" value="UniProtKB-KW"/>
</dbReference>
<dbReference type="AlphaFoldDB" id="W2SLW8"/>
<evidence type="ECO:0000256" key="9">
    <source>
        <dbReference type="ARBA" id="ARBA00048679"/>
    </source>
</evidence>
<evidence type="ECO:0000256" key="7">
    <source>
        <dbReference type="ARBA" id="ARBA00022840"/>
    </source>
</evidence>
<dbReference type="Gene3D" id="3.30.200.20">
    <property type="entry name" value="Phosphorylase Kinase, domain 1"/>
    <property type="match status" value="1"/>
</dbReference>
<evidence type="ECO:0000259" key="10">
    <source>
        <dbReference type="PROSITE" id="PS50011"/>
    </source>
</evidence>
<dbReference type="GO" id="GO:0035556">
    <property type="term" value="P:intracellular signal transduction"/>
    <property type="evidence" value="ECO:0007669"/>
    <property type="project" value="TreeGrafter"/>
</dbReference>
<reference evidence="12" key="1">
    <citation type="journal article" date="2014" name="Nat. Genet.">
        <title>Genome of the human hookworm Necator americanus.</title>
        <authorList>
            <person name="Tang Y.T."/>
            <person name="Gao X."/>
            <person name="Rosa B.A."/>
            <person name="Abubucker S."/>
            <person name="Hallsworth-Pepin K."/>
            <person name="Martin J."/>
            <person name="Tyagi R."/>
            <person name="Heizer E."/>
            <person name="Zhang X."/>
            <person name="Bhonagiri-Palsikar V."/>
            <person name="Minx P."/>
            <person name="Warren W.C."/>
            <person name="Wang Q."/>
            <person name="Zhan B."/>
            <person name="Hotez P.J."/>
            <person name="Sternberg P.W."/>
            <person name="Dougall A."/>
            <person name="Gaze S.T."/>
            <person name="Mulvenna J."/>
            <person name="Sotillo J."/>
            <person name="Ranganathan S."/>
            <person name="Rabelo E.M."/>
            <person name="Wilson R.K."/>
            <person name="Felgner P.L."/>
            <person name="Bethony J."/>
            <person name="Hawdon J.M."/>
            <person name="Gasser R.B."/>
            <person name="Loukas A."/>
            <person name="Mitreva M."/>
        </authorList>
    </citation>
    <scope>NUCLEOTIDE SEQUENCE [LARGE SCALE GENOMIC DNA]</scope>
</reference>
<dbReference type="SMART" id="SM00220">
    <property type="entry name" value="S_TKc"/>
    <property type="match status" value="1"/>
</dbReference>
<accession>W2SLW8</accession>
<evidence type="ECO:0000256" key="3">
    <source>
        <dbReference type="ARBA" id="ARBA00022527"/>
    </source>
</evidence>
<dbReference type="PANTHER" id="PTHR24356:SF406">
    <property type="entry name" value="3-PHOSPHOINOSITIDE-DEPENDENT PROTEIN KINASE 1"/>
    <property type="match status" value="1"/>
</dbReference>
<evidence type="ECO:0000256" key="4">
    <source>
        <dbReference type="ARBA" id="ARBA00022679"/>
    </source>
</evidence>
<dbReference type="EC" id="2.7.11.1" evidence="1"/>
<keyword evidence="6" id="KW-0418">Kinase</keyword>
<evidence type="ECO:0000313" key="11">
    <source>
        <dbReference type="EMBL" id="ETN70669.1"/>
    </source>
</evidence>
<dbReference type="Proteomes" id="UP000053676">
    <property type="component" value="Unassembled WGS sequence"/>
</dbReference>
<dbReference type="Pfam" id="PF14593">
    <property type="entry name" value="PH_3"/>
    <property type="match status" value="1"/>
</dbReference>
<organism evidence="11 12">
    <name type="scientific">Necator americanus</name>
    <name type="common">Human hookworm</name>
    <dbReference type="NCBI Taxonomy" id="51031"/>
    <lineage>
        <taxon>Eukaryota</taxon>
        <taxon>Metazoa</taxon>
        <taxon>Ecdysozoa</taxon>
        <taxon>Nematoda</taxon>
        <taxon>Chromadorea</taxon>
        <taxon>Rhabditida</taxon>
        <taxon>Rhabditina</taxon>
        <taxon>Rhabditomorpha</taxon>
        <taxon>Strongyloidea</taxon>
        <taxon>Ancylostomatidae</taxon>
        <taxon>Bunostominae</taxon>
        <taxon>Necator</taxon>
    </lineage>
</organism>
<evidence type="ECO:0000313" key="12">
    <source>
        <dbReference type="Proteomes" id="UP000053676"/>
    </source>
</evidence>
<name>W2SLW8_NECAM</name>
<dbReference type="InterPro" id="IPR011993">
    <property type="entry name" value="PH-like_dom_sf"/>
</dbReference>
<dbReference type="STRING" id="51031.W2SLW8"/>
<evidence type="ECO:0000256" key="6">
    <source>
        <dbReference type="ARBA" id="ARBA00022777"/>
    </source>
</evidence>
<proteinExistence type="predicted"/>
<sequence length="522" mass="59435">MSDVAGQHQCEESRLPYTEADALSSFSCTLLELDENRGLSLRLRPNGVKLPRLRKKASDFVFLRILGEGAYSTVYLARELHGGQTQAIKVVQKDFLIRHQKLAAIIREKHVLASLNYERGGHPFVTRLYCTFRDPERLYFVTDVAHYGELLVTLNRYGVVHRDLKPENVLIRKNGHIMLTDFGSAQIYDENLFIDYEEENDSPAQLKKVRQIRRFAEAVASSSASSSIESDEHLGVSEHARRATFVGTAQYVSPEMLRGDDVGPPCDYWALGAMIFQMISGQAPFRAINDFHLMNKIQKLDFSFPPGFPEVANDLVSKLLVLDPSIRLGFNNVDCLKMHDFFNGVDWKNIVEMKPPDILAPLPAGLEEAEMNPESMPEPGLDEKALNRLMNLSLMEMEPSKQLSLGSEILNNAVDIPSDMIELPKVDKKALAARQRKLEKQRKENPYHLFVQDNLIIRSGFIDKKKGLFSRRRMFLLTEGPHLFYVDPNTMELKGEVPWSPCMRTEVKNFRTFFVHTVSSIF</sequence>
<keyword evidence="12" id="KW-1185">Reference proteome</keyword>
<dbReference type="InterPro" id="IPR011009">
    <property type="entry name" value="Kinase-like_dom_sf"/>
</dbReference>
<dbReference type="Gene3D" id="1.10.510.10">
    <property type="entry name" value="Transferase(Phosphotransferase) domain 1"/>
    <property type="match status" value="2"/>
</dbReference>
<keyword evidence="4" id="KW-0808">Transferase</keyword>
<evidence type="ECO:0000256" key="2">
    <source>
        <dbReference type="ARBA" id="ARBA00018538"/>
    </source>
</evidence>
<dbReference type="PANTHER" id="PTHR24356">
    <property type="entry name" value="SERINE/THREONINE-PROTEIN KINASE"/>
    <property type="match status" value="1"/>
</dbReference>
<dbReference type="PROSITE" id="PS00108">
    <property type="entry name" value="PROTEIN_KINASE_ST"/>
    <property type="match status" value="1"/>
</dbReference>
<dbReference type="KEGG" id="nai:NECAME_04827"/>
<dbReference type="Pfam" id="PF00069">
    <property type="entry name" value="Pkinase"/>
    <property type="match status" value="3"/>
</dbReference>
<gene>
    <name evidence="11" type="ORF">NECAME_04827</name>
</gene>
<comment type="catalytic activity">
    <reaction evidence="8">
        <text>L-threonyl-[protein] + ATP = O-phospho-L-threonyl-[protein] + ADP + H(+)</text>
        <dbReference type="Rhea" id="RHEA:46608"/>
        <dbReference type="Rhea" id="RHEA-COMP:11060"/>
        <dbReference type="Rhea" id="RHEA-COMP:11605"/>
        <dbReference type="ChEBI" id="CHEBI:15378"/>
        <dbReference type="ChEBI" id="CHEBI:30013"/>
        <dbReference type="ChEBI" id="CHEBI:30616"/>
        <dbReference type="ChEBI" id="CHEBI:61977"/>
        <dbReference type="ChEBI" id="CHEBI:456216"/>
        <dbReference type="EC" id="2.7.11.1"/>
    </reaction>
</comment>
<feature type="domain" description="Protein kinase" evidence="10">
    <location>
        <begin position="60"/>
        <end position="342"/>
    </location>
</feature>
<dbReference type="OMA" id="QYRVPDN"/>
<dbReference type="SUPFAM" id="SSF50729">
    <property type="entry name" value="PH domain-like"/>
    <property type="match status" value="1"/>
</dbReference>
<dbReference type="InterPro" id="IPR000719">
    <property type="entry name" value="Prot_kinase_dom"/>
</dbReference>
<dbReference type="InterPro" id="IPR050236">
    <property type="entry name" value="Ser_Thr_kinase_AGC"/>
</dbReference>
<dbReference type="InterPro" id="IPR033931">
    <property type="entry name" value="PDK1-typ_PH"/>
</dbReference>
<evidence type="ECO:0000256" key="1">
    <source>
        <dbReference type="ARBA" id="ARBA00012513"/>
    </source>
</evidence>
<evidence type="ECO:0000256" key="8">
    <source>
        <dbReference type="ARBA" id="ARBA00047899"/>
    </source>
</evidence>
<dbReference type="CDD" id="cd01262">
    <property type="entry name" value="PH_PDK1"/>
    <property type="match status" value="1"/>
</dbReference>
<comment type="catalytic activity">
    <reaction evidence="9">
        <text>L-seryl-[protein] + ATP = O-phospho-L-seryl-[protein] + ADP + H(+)</text>
        <dbReference type="Rhea" id="RHEA:17989"/>
        <dbReference type="Rhea" id="RHEA-COMP:9863"/>
        <dbReference type="Rhea" id="RHEA-COMP:11604"/>
        <dbReference type="ChEBI" id="CHEBI:15378"/>
        <dbReference type="ChEBI" id="CHEBI:29999"/>
        <dbReference type="ChEBI" id="CHEBI:30616"/>
        <dbReference type="ChEBI" id="CHEBI:83421"/>
        <dbReference type="ChEBI" id="CHEBI:456216"/>
        <dbReference type="EC" id="2.7.11.1"/>
    </reaction>
</comment>
<dbReference type="GO" id="GO:0004674">
    <property type="term" value="F:protein serine/threonine kinase activity"/>
    <property type="evidence" value="ECO:0007669"/>
    <property type="project" value="UniProtKB-KW"/>
</dbReference>
<dbReference type="Gene3D" id="2.30.29.30">
    <property type="entry name" value="Pleckstrin-homology domain (PH domain)/Phosphotyrosine-binding domain (PTB)"/>
    <property type="match status" value="1"/>
</dbReference>